<reference evidence="1" key="2">
    <citation type="journal article" date="2015" name="Data Brief">
        <title>Shoot transcriptome of the giant reed, Arundo donax.</title>
        <authorList>
            <person name="Barrero R.A."/>
            <person name="Guerrero F.D."/>
            <person name="Moolhuijzen P."/>
            <person name="Goolsby J.A."/>
            <person name="Tidwell J."/>
            <person name="Bellgard S.E."/>
            <person name="Bellgard M.I."/>
        </authorList>
    </citation>
    <scope>NUCLEOTIDE SEQUENCE</scope>
    <source>
        <tissue evidence="1">Shoot tissue taken approximately 20 cm above the soil surface</tissue>
    </source>
</reference>
<dbReference type="AlphaFoldDB" id="A0A0A9AHM3"/>
<evidence type="ECO:0000313" key="1">
    <source>
        <dbReference type="EMBL" id="JAD51164.1"/>
    </source>
</evidence>
<sequence length="44" mass="4932">MQISSSSSSLESSSSVLSCWLAVKCPWWSEKKYPLHVALQVTFL</sequence>
<accession>A0A0A9AHM3</accession>
<proteinExistence type="predicted"/>
<protein>
    <submittedName>
        <fullName evidence="1">Uncharacterized protein</fullName>
    </submittedName>
</protein>
<name>A0A0A9AHM3_ARUDO</name>
<reference evidence="1" key="1">
    <citation type="submission" date="2014-09" db="EMBL/GenBank/DDBJ databases">
        <authorList>
            <person name="Magalhaes I.L.F."/>
            <person name="Oliveira U."/>
            <person name="Santos F.R."/>
            <person name="Vidigal T.H.D.A."/>
            <person name="Brescovit A.D."/>
            <person name="Santos A.J."/>
        </authorList>
    </citation>
    <scope>NUCLEOTIDE SEQUENCE</scope>
    <source>
        <tissue evidence="1">Shoot tissue taken approximately 20 cm above the soil surface</tissue>
    </source>
</reference>
<organism evidence="1">
    <name type="scientific">Arundo donax</name>
    <name type="common">Giant reed</name>
    <name type="synonym">Donax arundinaceus</name>
    <dbReference type="NCBI Taxonomy" id="35708"/>
    <lineage>
        <taxon>Eukaryota</taxon>
        <taxon>Viridiplantae</taxon>
        <taxon>Streptophyta</taxon>
        <taxon>Embryophyta</taxon>
        <taxon>Tracheophyta</taxon>
        <taxon>Spermatophyta</taxon>
        <taxon>Magnoliopsida</taxon>
        <taxon>Liliopsida</taxon>
        <taxon>Poales</taxon>
        <taxon>Poaceae</taxon>
        <taxon>PACMAD clade</taxon>
        <taxon>Arundinoideae</taxon>
        <taxon>Arundineae</taxon>
        <taxon>Arundo</taxon>
    </lineage>
</organism>
<dbReference type="EMBL" id="GBRH01246731">
    <property type="protein sequence ID" value="JAD51164.1"/>
    <property type="molecule type" value="Transcribed_RNA"/>
</dbReference>